<dbReference type="InterPro" id="IPR036291">
    <property type="entry name" value="NAD(P)-bd_dom_sf"/>
</dbReference>
<protein>
    <submittedName>
        <fullName evidence="3">Nucleoside-diphosphate sugar epimerase</fullName>
    </submittedName>
</protein>
<evidence type="ECO:0000256" key="1">
    <source>
        <dbReference type="ARBA" id="ARBA00007637"/>
    </source>
</evidence>
<name>A0ABN4DAK2_STRIN</name>
<dbReference type="Pfam" id="PF01370">
    <property type="entry name" value="Epimerase"/>
    <property type="match status" value="1"/>
</dbReference>
<proteinExistence type="inferred from homology"/>
<dbReference type="SUPFAM" id="SSF51735">
    <property type="entry name" value="NAD(P)-binding Rossmann-fold domains"/>
    <property type="match status" value="1"/>
</dbReference>
<dbReference type="Gene3D" id="3.40.50.720">
    <property type="entry name" value="NAD(P)-binding Rossmann-like Domain"/>
    <property type="match status" value="1"/>
</dbReference>
<evidence type="ECO:0000259" key="2">
    <source>
        <dbReference type="Pfam" id="PF01370"/>
    </source>
</evidence>
<dbReference type="InterPro" id="IPR001509">
    <property type="entry name" value="Epimerase_deHydtase"/>
</dbReference>
<dbReference type="EMBL" id="CP007586">
    <property type="protein sequence ID" value="AHY15946.1"/>
    <property type="molecule type" value="Genomic_DNA"/>
</dbReference>
<dbReference type="GeneID" id="35765074"/>
<reference evidence="3 4" key="1">
    <citation type="journal article" date="2014" name="Genome Announc.">
        <title>Complete Genome Sequence of a Virulent Strain, Streptococcus iniae ISET0901, Isolated from Diseased Tilapia.</title>
        <authorList>
            <person name="Pridgeon J.W."/>
            <person name="Zhang D."/>
            <person name="Zhang L."/>
        </authorList>
    </citation>
    <scope>NUCLEOTIDE SEQUENCE [LARGE SCALE GENOMIC DNA]</scope>
    <source>
        <strain evidence="3 4">ISET0901</strain>
    </source>
</reference>
<comment type="similarity">
    <text evidence="1">Belongs to the NAD(P)-dependent epimerase/dehydratase family.</text>
</comment>
<organism evidence="3 4">
    <name type="scientific">Streptococcus iniae</name>
    <name type="common">Streptococcus shiloi</name>
    <dbReference type="NCBI Taxonomy" id="1346"/>
    <lineage>
        <taxon>Bacteria</taxon>
        <taxon>Bacillati</taxon>
        <taxon>Bacillota</taxon>
        <taxon>Bacilli</taxon>
        <taxon>Lactobacillales</taxon>
        <taxon>Streptococcaceae</taxon>
        <taxon>Streptococcus</taxon>
    </lineage>
</organism>
<feature type="domain" description="NAD-dependent epimerase/dehydratase" evidence="2">
    <location>
        <begin position="3"/>
        <end position="221"/>
    </location>
</feature>
<dbReference type="PANTHER" id="PTHR43000">
    <property type="entry name" value="DTDP-D-GLUCOSE 4,6-DEHYDRATASE-RELATED"/>
    <property type="match status" value="1"/>
</dbReference>
<sequence>MKIAVTGANGYIGRHVVSRLIDLGHDVVATDLVTDKIDSRAIVKTVDIFKDDNIFELLDSPEVCIHLAWKDGFIHNSDSHLKMLYDHYAFIKKMVDSGIKHLSVMGTMHEVGYFEGAIDENTPTNPMSLYGIAKDTLRHAVFLLLRDTNVTLTWLRAFYIFGDDLNNNSIFSKIIAMDKEGKTSFPFVSGKNKYDFLEVDALANQIALASVQDDIQGIINCCSGQPVSIGDKVSQFIETHHLSIKPEFGVFPEREYDSPAIWGDNTKIKAILRNYENQK</sequence>
<dbReference type="RefSeq" id="WP_003099951.1">
    <property type="nucleotide sequence ID" value="NZ_CP010783.1"/>
</dbReference>
<accession>A0ABN4DAK2</accession>
<gene>
    <name evidence="3" type="ORF">DQ08_05660</name>
</gene>
<dbReference type="Proteomes" id="UP000025245">
    <property type="component" value="Chromosome"/>
</dbReference>
<evidence type="ECO:0000313" key="3">
    <source>
        <dbReference type="EMBL" id="AHY15946.1"/>
    </source>
</evidence>
<keyword evidence="4" id="KW-1185">Reference proteome</keyword>
<evidence type="ECO:0000313" key="4">
    <source>
        <dbReference type="Proteomes" id="UP000025245"/>
    </source>
</evidence>